<sequence>MARLKRDREHQKEVHQESTKMLKESEEKRVKIGDGLFSANDILKAKDEEIE</sequence>
<feature type="region of interest" description="Disordered" evidence="1">
    <location>
        <begin position="1"/>
        <end position="26"/>
    </location>
</feature>
<name>A0A392VDA9_9FABA</name>
<evidence type="ECO:0000313" key="2">
    <source>
        <dbReference type="EMBL" id="MCI85847.1"/>
    </source>
</evidence>
<proteinExistence type="predicted"/>
<feature type="non-terminal residue" evidence="2">
    <location>
        <position position="51"/>
    </location>
</feature>
<evidence type="ECO:0000313" key="3">
    <source>
        <dbReference type="Proteomes" id="UP000265520"/>
    </source>
</evidence>
<accession>A0A392VDA9</accession>
<dbReference type="EMBL" id="LXQA011125210">
    <property type="protein sequence ID" value="MCI85847.1"/>
    <property type="molecule type" value="Genomic_DNA"/>
</dbReference>
<reference evidence="2 3" key="1">
    <citation type="journal article" date="2018" name="Front. Plant Sci.">
        <title>Red Clover (Trifolium pratense) and Zigzag Clover (T. medium) - A Picture of Genomic Similarities and Differences.</title>
        <authorList>
            <person name="Dluhosova J."/>
            <person name="Istvanek J."/>
            <person name="Nedelnik J."/>
            <person name="Repkova J."/>
        </authorList>
    </citation>
    <scope>NUCLEOTIDE SEQUENCE [LARGE SCALE GENOMIC DNA]</scope>
    <source>
        <strain evidence="3">cv. 10/8</strain>
        <tissue evidence="2">Leaf</tissue>
    </source>
</reference>
<comment type="caution">
    <text evidence="2">The sequence shown here is derived from an EMBL/GenBank/DDBJ whole genome shotgun (WGS) entry which is preliminary data.</text>
</comment>
<keyword evidence="3" id="KW-1185">Reference proteome</keyword>
<evidence type="ECO:0000256" key="1">
    <source>
        <dbReference type="SAM" id="MobiDB-lite"/>
    </source>
</evidence>
<dbReference type="Proteomes" id="UP000265520">
    <property type="component" value="Unassembled WGS sequence"/>
</dbReference>
<organism evidence="2 3">
    <name type="scientific">Trifolium medium</name>
    <dbReference type="NCBI Taxonomy" id="97028"/>
    <lineage>
        <taxon>Eukaryota</taxon>
        <taxon>Viridiplantae</taxon>
        <taxon>Streptophyta</taxon>
        <taxon>Embryophyta</taxon>
        <taxon>Tracheophyta</taxon>
        <taxon>Spermatophyta</taxon>
        <taxon>Magnoliopsida</taxon>
        <taxon>eudicotyledons</taxon>
        <taxon>Gunneridae</taxon>
        <taxon>Pentapetalae</taxon>
        <taxon>rosids</taxon>
        <taxon>fabids</taxon>
        <taxon>Fabales</taxon>
        <taxon>Fabaceae</taxon>
        <taxon>Papilionoideae</taxon>
        <taxon>50 kb inversion clade</taxon>
        <taxon>NPAAA clade</taxon>
        <taxon>Hologalegina</taxon>
        <taxon>IRL clade</taxon>
        <taxon>Trifolieae</taxon>
        <taxon>Trifolium</taxon>
    </lineage>
</organism>
<dbReference type="AlphaFoldDB" id="A0A392VDA9"/>
<protein>
    <submittedName>
        <fullName evidence="2">Uncharacterized protein</fullName>
    </submittedName>
</protein>